<feature type="non-terminal residue" evidence="2">
    <location>
        <position position="1"/>
    </location>
</feature>
<name>A0AAE0F870_9CHLO</name>
<dbReference type="Proteomes" id="UP001190700">
    <property type="component" value="Unassembled WGS sequence"/>
</dbReference>
<accession>A0AAE0F870</accession>
<keyword evidence="3" id="KW-1185">Reference proteome</keyword>
<evidence type="ECO:0000256" key="1">
    <source>
        <dbReference type="SAM" id="MobiDB-lite"/>
    </source>
</evidence>
<reference evidence="2 3" key="1">
    <citation type="journal article" date="2015" name="Genome Biol. Evol.">
        <title>Comparative Genomics of a Bacterivorous Green Alga Reveals Evolutionary Causalities and Consequences of Phago-Mixotrophic Mode of Nutrition.</title>
        <authorList>
            <person name="Burns J.A."/>
            <person name="Paasch A."/>
            <person name="Narechania A."/>
            <person name="Kim E."/>
        </authorList>
    </citation>
    <scope>NUCLEOTIDE SEQUENCE [LARGE SCALE GENOMIC DNA]</scope>
    <source>
        <strain evidence="2 3">PLY_AMNH</strain>
    </source>
</reference>
<feature type="compositionally biased region" description="Low complexity" evidence="1">
    <location>
        <begin position="49"/>
        <end position="62"/>
    </location>
</feature>
<evidence type="ECO:0000313" key="2">
    <source>
        <dbReference type="EMBL" id="KAK3254848.1"/>
    </source>
</evidence>
<evidence type="ECO:0000313" key="3">
    <source>
        <dbReference type="Proteomes" id="UP001190700"/>
    </source>
</evidence>
<comment type="caution">
    <text evidence="2">The sequence shown here is derived from an EMBL/GenBank/DDBJ whole genome shotgun (WGS) entry which is preliminary data.</text>
</comment>
<feature type="region of interest" description="Disordered" evidence="1">
    <location>
        <begin position="1"/>
        <end position="146"/>
    </location>
</feature>
<protein>
    <submittedName>
        <fullName evidence="2">Uncharacterized protein</fullName>
    </submittedName>
</protein>
<organism evidence="2 3">
    <name type="scientific">Cymbomonas tetramitiformis</name>
    <dbReference type="NCBI Taxonomy" id="36881"/>
    <lineage>
        <taxon>Eukaryota</taxon>
        <taxon>Viridiplantae</taxon>
        <taxon>Chlorophyta</taxon>
        <taxon>Pyramimonadophyceae</taxon>
        <taxon>Pyramimonadales</taxon>
        <taxon>Pyramimonadaceae</taxon>
        <taxon>Cymbomonas</taxon>
    </lineage>
</organism>
<feature type="compositionally biased region" description="Basic and acidic residues" evidence="1">
    <location>
        <begin position="65"/>
        <end position="76"/>
    </location>
</feature>
<dbReference type="EMBL" id="LGRX02023137">
    <property type="protein sequence ID" value="KAK3254848.1"/>
    <property type="molecule type" value="Genomic_DNA"/>
</dbReference>
<proteinExistence type="predicted"/>
<feature type="compositionally biased region" description="Acidic residues" evidence="1">
    <location>
        <begin position="115"/>
        <end position="131"/>
    </location>
</feature>
<dbReference type="AlphaFoldDB" id="A0AAE0F870"/>
<sequence>AAGTTSRLPLAVPPPNRGKRSSKQLGQGRRINGLVAGPGSASGPGPAGGAWNNGMAGPGPNAKRARVEPLEAKPEGEAMEASVVGPSGREQAWADTGAGKAAGVSGRGGFPETFMDLDDFDEDIPDDEDEEVPHFTCVSSAEAPWV</sequence>
<gene>
    <name evidence="2" type="ORF">CYMTET_35952</name>
</gene>